<dbReference type="InterPro" id="IPR012903">
    <property type="entry name" value="Nif11"/>
</dbReference>
<dbReference type="RefSeq" id="WP_091541198.1">
    <property type="nucleotide sequence ID" value="NZ_FMUS01000006.1"/>
</dbReference>
<dbReference type="InterPro" id="IPR022516">
    <property type="entry name" value="CHP03798_Ocin"/>
</dbReference>
<dbReference type="EMBL" id="FMUS01000006">
    <property type="protein sequence ID" value="SCY30756.1"/>
    <property type="molecule type" value="Genomic_DNA"/>
</dbReference>
<dbReference type="Proteomes" id="UP000198636">
    <property type="component" value="Unassembled WGS sequence"/>
</dbReference>
<protein>
    <submittedName>
        <fullName evidence="2">Nif11-like leader peptide domain-containing protein</fullName>
    </submittedName>
</protein>
<dbReference type="STRING" id="1120976.SAMN03080606_01234"/>
<dbReference type="OrthoDB" id="1778591at2"/>
<name>A0A1G5EUT1_9FIRM</name>
<feature type="domain" description="Nif11" evidence="1">
    <location>
        <begin position="3"/>
        <end position="47"/>
    </location>
</feature>
<organism evidence="2 3">
    <name type="scientific">Alkaliphilus peptidifermentans DSM 18978</name>
    <dbReference type="NCBI Taxonomy" id="1120976"/>
    <lineage>
        <taxon>Bacteria</taxon>
        <taxon>Bacillati</taxon>
        <taxon>Bacillota</taxon>
        <taxon>Clostridia</taxon>
        <taxon>Peptostreptococcales</taxon>
        <taxon>Natronincolaceae</taxon>
        <taxon>Alkaliphilus</taxon>
    </lineage>
</organism>
<accession>A0A1G5EUT1</accession>
<evidence type="ECO:0000313" key="3">
    <source>
        <dbReference type="Proteomes" id="UP000198636"/>
    </source>
</evidence>
<proteinExistence type="predicted"/>
<keyword evidence="3" id="KW-1185">Reference proteome</keyword>
<sequence>MSEALKNLVDKVKADNNLQKRFQECKSKEEQVELAAELGFDITVEELEQASKVSDDQLDQVAGGGCTLYVQCIF</sequence>
<evidence type="ECO:0000259" key="1">
    <source>
        <dbReference type="Pfam" id="PF07862"/>
    </source>
</evidence>
<dbReference type="NCBIfam" id="TIGR03798">
    <property type="entry name" value="leader_Nif11"/>
    <property type="match status" value="1"/>
</dbReference>
<dbReference type="Pfam" id="PF07862">
    <property type="entry name" value="Nif11"/>
    <property type="match status" value="1"/>
</dbReference>
<gene>
    <name evidence="2" type="ORF">SAMN03080606_01234</name>
</gene>
<reference evidence="2 3" key="1">
    <citation type="submission" date="2016-10" db="EMBL/GenBank/DDBJ databases">
        <authorList>
            <person name="de Groot N.N."/>
        </authorList>
    </citation>
    <scope>NUCLEOTIDE SEQUENCE [LARGE SCALE GENOMIC DNA]</scope>
    <source>
        <strain evidence="2 3">DSM 18978</strain>
    </source>
</reference>
<dbReference type="AlphaFoldDB" id="A0A1G5EUT1"/>
<evidence type="ECO:0000313" key="2">
    <source>
        <dbReference type="EMBL" id="SCY30756.1"/>
    </source>
</evidence>